<feature type="transmembrane region" description="Helical" evidence="4">
    <location>
        <begin position="95"/>
        <end position="114"/>
    </location>
</feature>
<evidence type="ECO:0000259" key="5">
    <source>
        <dbReference type="PROSITE" id="PS50850"/>
    </source>
</evidence>
<evidence type="ECO:0000313" key="7">
    <source>
        <dbReference type="Proteomes" id="UP000537130"/>
    </source>
</evidence>
<dbReference type="InterPro" id="IPR011701">
    <property type="entry name" value="MFS"/>
</dbReference>
<evidence type="ECO:0000256" key="2">
    <source>
        <dbReference type="ARBA" id="ARBA00022989"/>
    </source>
</evidence>
<feature type="transmembrane region" description="Helical" evidence="4">
    <location>
        <begin position="361"/>
        <end position="386"/>
    </location>
</feature>
<evidence type="ECO:0000256" key="4">
    <source>
        <dbReference type="SAM" id="Phobius"/>
    </source>
</evidence>
<dbReference type="PANTHER" id="PTHR23546:SF1">
    <property type="entry name" value="MEMBRANE PROTEIN"/>
    <property type="match status" value="1"/>
</dbReference>
<feature type="transmembrane region" description="Helical" evidence="4">
    <location>
        <begin position="301"/>
        <end position="320"/>
    </location>
</feature>
<sequence length="421" mass="45135">MEDASSARESAPNLTTLYIAMMTIGMGQTVVFAILPMLGRELALDEIVFSIPALGWEFAPREMAITSLSALTALIFSLAAPFWGRLSDRFGRKPIIIFGLVGYTVGTLTFNGAAQIGLSGLIGGVALYLLLLVTRVFHAVIMSAATPASSAYVVDVTTLHDRVKGIGKLNAFNQVGSMVGPALAWFVGIHFLAPMYLQAAITLFAAFLVWRMLPATSSHKTRDPNQQRLSYFDPRFRGFILVGFSMFTMLGMVQQTLGFYYQDILHLESVQAAKLFSMAMVISSAAMLVAQFVVVQRFKGLPIGLVKLGLPFSLIGYLMIANADSLPLLLSAMLFFGLGMGMAGPGYSASATLVVESHEQGGLAGLLGSAAGMGFVVGPIAGGFLYRWDPSLPYWVASGVMLFVIVGVWRLSGRLRAAVAE</sequence>
<dbReference type="InterPro" id="IPR036259">
    <property type="entry name" value="MFS_trans_sf"/>
</dbReference>
<feature type="transmembrane region" description="Helical" evidence="4">
    <location>
        <begin position="273"/>
        <end position="294"/>
    </location>
</feature>
<dbReference type="RefSeq" id="WP_183408804.1">
    <property type="nucleotide sequence ID" value="NZ_JACHWY010000001.1"/>
</dbReference>
<comment type="caution">
    <text evidence="6">The sequence shown here is derived from an EMBL/GenBank/DDBJ whole genome shotgun (WGS) entry which is preliminary data.</text>
</comment>
<reference evidence="6 7" key="1">
    <citation type="submission" date="2020-08" db="EMBL/GenBank/DDBJ databases">
        <title>Genomic Encyclopedia of Type Strains, Phase III (KMG-III): the genomes of soil and plant-associated and newly described type strains.</title>
        <authorList>
            <person name="Whitman W."/>
        </authorList>
    </citation>
    <scope>NUCLEOTIDE SEQUENCE [LARGE SCALE GENOMIC DNA]</scope>
    <source>
        <strain evidence="6 7">CECT 8654</strain>
    </source>
</reference>
<gene>
    <name evidence="6" type="ORF">FHR99_000333</name>
</gene>
<evidence type="ECO:0000256" key="3">
    <source>
        <dbReference type="ARBA" id="ARBA00023136"/>
    </source>
</evidence>
<dbReference type="AlphaFoldDB" id="A0A7W4Z4I1"/>
<feature type="domain" description="Major facilitator superfamily (MFS) profile" evidence="5">
    <location>
        <begin position="13"/>
        <end position="416"/>
    </location>
</feature>
<feature type="transmembrane region" description="Helical" evidence="4">
    <location>
        <begin position="195"/>
        <end position="213"/>
    </location>
</feature>
<feature type="transmembrane region" description="Helical" evidence="4">
    <location>
        <begin position="171"/>
        <end position="189"/>
    </location>
</feature>
<evidence type="ECO:0000256" key="1">
    <source>
        <dbReference type="ARBA" id="ARBA00022692"/>
    </source>
</evidence>
<feature type="transmembrane region" description="Helical" evidence="4">
    <location>
        <begin position="392"/>
        <end position="411"/>
    </location>
</feature>
<accession>A0A7W4Z4I1</accession>
<name>A0A7W4Z4I1_9GAMM</name>
<keyword evidence="2 4" id="KW-1133">Transmembrane helix</keyword>
<proteinExistence type="predicted"/>
<dbReference type="InterPro" id="IPR020846">
    <property type="entry name" value="MFS_dom"/>
</dbReference>
<dbReference type="Gene3D" id="1.20.1250.20">
    <property type="entry name" value="MFS general substrate transporter like domains"/>
    <property type="match status" value="1"/>
</dbReference>
<organism evidence="6 7">
    <name type="scientific">Litorivivens lipolytica</name>
    <dbReference type="NCBI Taxonomy" id="1524264"/>
    <lineage>
        <taxon>Bacteria</taxon>
        <taxon>Pseudomonadati</taxon>
        <taxon>Pseudomonadota</taxon>
        <taxon>Gammaproteobacteria</taxon>
        <taxon>Litorivivens</taxon>
    </lineage>
</organism>
<dbReference type="Proteomes" id="UP000537130">
    <property type="component" value="Unassembled WGS sequence"/>
</dbReference>
<dbReference type="PROSITE" id="PS50850">
    <property type="entry name" value="MFS"/>
    <property type="match status" value="1"/>
</dbReference>
<feature type="transmembrane region" description="Helical" evidence="4">
    <location>
        <begin position="120"/>
        <end position="141"/>
    </location>
</feature>
<keyword evidence="3 4" id="KW-0472">Membrane</keyword>
<keyword evidence="1 4" id="KW-0812">Transmembrane</keyword>
<evidence type="ECO:0000313" key="6">
    <source>
        <dbReference type="EMBL" id="MBB3046097.1"/>
    </source>
</evidence>
<dbReference type="EMBL" id="JACHWY010000001">
    <property type="protein sequence ID" value="MBB3046097.1"/>
    <property type="molecule type" value="Genomic_DNA"/>
</dbReference>
<dbReference type="PANTHER" id="PTHR23546">
    <property type="entry name" value="TRANSPORT PROTEIN"/>
    <property type="match status" value="1"/>
</dbReference>
<dbReference type="Pfam" id="PF07690">
    <property type="entry name" value="MFS_1"/>
    <property type="match status" value="1"/>
</dbReference>
<feature type="transmembrane region" description="Helical" evidence="4">
    <location>
        <begin position="15"/>
        <end position="35"/>
    </location>
</feature>
<protein>
    <submittedName>
        <fullName evidence="6">MFS family permease</fullName>
    </submittedName>
</protein>
<feature type="transmembrane region" description="Helical" evidence="4">
    <location>
        <begin position="234"/>
        <end position="253"/>
    </location>
</feature>
<dbReference type="GO" id="GO:0022857">
    <property type="term" value="F:transmembrane transporter activity"/>
    <property type="evidence" value="ECO:0007669"/>
    <property type="project" value="InterPro"/>
</dbReference>
<dbReference type="SUPFAM" id="SSF103473">
    <property type="entry name" value="MFS general substrate transporter"/>
    <property type="match status" value="1"/>
</dbReference>
<keyword evidence="7" id="KW-1185">Reference proteome</keyword>
<feature type="transmembrane region" description="Helical" evidence="4">
    <location>
        <begin position="65"/>
        <end position="83"/>
    </location>
</feature>
<feature type="transmembrane region" description="Helical" evidence="4">
    <location>
        <begin position="326"/>
        <end position="349"/>
    </location>
</feature>